<protein>
    <submittedName>
        <fullName evidence="2">UDP-glucose 4-epimerase</fullName>
    </submittedName>
</protein>
<dbReference type="PANTHER" id="PTHR43245">
    <property type="entry name" value="BIFUNCTIONAL POLYMYXIN RESISTANCE PROTEIN ARNA"/>
    <property type="match status" value="1"/>
</dbReference>
<dbReference type="EMBL" id="AQGV01000015">
    <property type="protein sequence ID" value="MBE0370424.1"/>
    <property type="molecule type" value="Genomic_DNA"/>
</dbReference>
<evidence type="ECO:0000259" key="1">
    <source>
        <dbReference type="Pfam" id="PF01370"/>
    </source>
</evidence>
<gene>
    <name evidence="2" type="primary">galE</name>
    <name evidence="2" type="ORF">PAUR_b0467</name>
</gene>
<dbReference type="Gene3D" id="3.40.50.720">
    <property type="entry name" value="NAD(P)-binding Rossmann-like Domain"/>
    <property type="match status" value="1"/>
</dbReference>
<name>A0ABR9EHF9_9GAMM</name>
<dbReference type="SUPFAM" id="SSF51735">
    <property type="entry name" value="NAD(P)-binding Rossmann-fold domains"/>
    <property type="match status" value="1"/>
</dbReference>
<proteinExistence type="predicted"/>
<dbReference type="Pfam" id="PF01370">
    <property type="entry name" value="Epimerase"/>
    <property type="match status" value="1"/>
</dbReference>
<organism evidence="2 3">
    <name type="scientific">Pseudoalteromonas aurantia 208</name>
    <dbReference type="NCBI Taxonomy" id="1314867"/>
    <lineage>
        <taxon>Bacteria</taxon>
        <taxon>Pseudomonadati</taxon>
        <taxon>Pseudomonadota</taxon>
        <taxon>Gammaproteobacteria</taxon>
        <taxon>Alteromonadales</taxon>
        <taxon>Pseudoalteromonadaceae</taxon>
        <taxon>Pseudoalteromonas</taxon>
    </lineage>
</organism>
<dbReference type="InterPro" id="IPR036291">
    <property type="entry name" value="NAD(P)-bd_dom_sf"/>
</dbReference>
<feature type="domain" description="NAD-dependent epimerase/dehydratase" evidence="1">
    <location>
        <begin position="3"/>
        <end position="165"/>
    </location>
</feature>
<keyword evidence="3" id="KW-1185">Reference proteome</keyword>
<comment type="caution">
    <text evidence="2">The sequence shown here is derived from an EMBL/GenBank/DDBJ whole genome shotgun (WGS) entry which is preliminary data.</text>
</comment>
<accession>A0ABR9EHF9</accession>
<dbReference type="Proteomes" id="UP000615755">
    <property type="component" value="Unassembled WGS sequence"/>
</dbReference>
<reference evidence="2 3" key="1">
    <citation type="submission" date="2015-03" db="EMBL/GenBank/DDBJ databases">
        <title>Genome sequence of Pseudoalteromonas aurantia.</title>
        <authorList>
            <person name="Xie B.-B."/>
            <person name="Rong J.-C."/>
            <person name="Qin Q.-L."/>
            <person name="Zhang Y.-Z."/>
        </authorList>
    </citation>
    <scope>NUCLEOTIDE SEQUENCE [LARGE SCALE GENOMIC DNA]</scope>
    <source>
        <strain evidence="2 3">208</strain>
    </source>
</reference>
<sequence>MKILITGSAGRVGRAIYIKLMQLHHVIGVDITPCSTVDIVADIRDLTRIRHALINIDVVIHCAALHAPHVNIAADEDFNSINIMATEQLALEGIKQGLRHFIFTSTTALYGFASTQENQASWIDETITPQPKTIYHTSKIAAEKKLAQLSHLFNLPVTVLRMSRCFPETADLMSIYRSTRGIDVRDVAQAHACAVELRLPGFKTYIISGSTPFTPKDCEMLYTDADTLIHEKMPDLATEFRRRQWSMPCSLDRVYDSALAQTELQWQPMHGYQSVLTMLDNELPEVLPVINLSK</sequence>
<dbReference type="InterPro" id="IPR001509">
    <property type="entry name" value="Epimerase_deHydtase"/>
</dbReference>
<dbReference type="RefSeq" id="WP_192509538.1">
    <property type="nucleotide sequence ID" value="NZ_AQGV01000015.1"/>
</dbReference>
<dbReference type="PANTHER" id="PTHR43245:SF54">
    <property type="entry name" value="BLL0593 PROTEIN"/>
    <property type="match status" value="1"/>
</dbReference>
<evidence type="ECO:0000313" key="3">
    <source>
        <dbReference type="Proteomes" id="UP000615755"/>
    </source>
</evidence>
<dbReference type="InterPro" id="IPR050177">
    <property type="entry name" value="Lipid_A_modif_metabolic_enz"/>
</dbReference>
<evidence type="ECO:0000313" key="2">
    <source>
        <dbReference type="EMBL" id="MBE0370424.1"/>
    </source>
</evidence>